<accession>A0A6S8CWC9</accession>
<dbReference type="AlphaFoldDB" id="A0A6S8CWC9"/>
<evidence type="ECO:0000313" key="2">
    <source>
        <dbReference type="EMBL" id="CAE0368439.1"/>
    </source>
</evidence>
<evidence type="ECO:0000256" key="1">
    <source>
        <dbReference type="SAM" id="SignalP"/>
    </source>
</evidence>
<dbReference type="EMBL" id="HBIJ01013587">
    <property type="protein sequence ID" value="CAE0368439.1"/>
    <property type="molecule type" value="Transcribed_RNA"/>
</dbReference>
<evidence type="ECO:0000313" key="3">
    <source>
        <dbReference type="EMBL" id="CAE0368440.1"/>
    </source>
</evidence>
<feature type="signal peptide" evidence="1">
    <location>
        <begin position="1"/>
        <end position="18"/>
    </location>
</feature>
<reference evidence="3" key="1">
    <citation type="submission" date="2021-01" db="EMBL/GenBank/DDBJ databases">
        <authorList>
            <person name="Corre E."/>
            <person name="Pelletier E."/>
            <person name="Niang G."/>
            <person name="Scheremetjew M."/>
            <person name="Finn R."/>
            <person name="Kale V."/>
            <person name="Holt S."/>
            <person name="Cochrane G."/>
            <person name="Meng A."/>
            <person name="Brown T."/>
            <person name="Cohen L."/>
        </authorList>
    </citation>
    <scope>NUCLEOTIDE SEQUENCE</scope>
    <source>
        <strain evidence="3">CCMP1510</strain>
    </source>
</reference>
<proteinExistence type="predicted"/>
<feature type="chain" id="PRO_5036191388" evidence="1">
    <location>
        <begin position="19"/>
        <end position="143"/>
    </location>
</feature>
<protein>
    <submittedName>
        <fullName evidence="3">Uncharacterized protein</fullName>
    </submittedName>
</protein>
<organism evidence="3">
    <name type="scientific">Aureoumbra lagunensis</name>
    <dbReference type="NCBI Taxonomy" id="44058"/>
    <lineage>
        <taxon>Eukaryota</taxon>
        <taxon>Sar</taxon>
        <taxon>Stramenopiles</taxon>
        <taxon>Ochrophyta</taxon>
        <taxon>Pelagophyceae</taxon>
        <taxon>Pelagomonadales</taxon>
        <taxon>Aureoumbra</taxon>
    </lineage>
</organism>
<sequence length="143" mass="15957">MLIRIIGVVALCLALVHGFIAPNVVVDRTSITMMVKRPQLKAAKKANRRRPKKKMPADIFRKAPSFDVEPHLYDGRPPEYEVVSDGSDDFDKNGHIEAVLARLAAQDEYDNTNEKEEAEILAAIRFPDPAQALVQTSKKFSNA</sequence>
<dbReference type="EMBL" id="HBIJ01013588">
    <property type="protein sequence ID" value="CAE0368440.1"/>
    <property type="molecule type" value="Transcribed_RNA"/>
</dbReference>
<name>A0A6S8CWC9_9STRA</name>
<gene>
    <name evidence="2" type="ORF">ALAG00032_LOCUS9202</name>
    <name evidence="3" type="ORF">ALAG00032_LOCUS9203</name>
</gene>
<keyword evidence="1" id="KW-0732">Signal</keyword>